<proteinExistence type="inferred from homology"/>
<keyword evidence="7" id="KW-0809">Transit peptide</keyword>
<accession>A0A068RQB6</accession>
<dbReference type="Gene3D" id="3.40.47.10">
    <property type="match status" value="2"/>
</dbReference>
<evidence type="ECO:0000256" key="11">
    <source>
        <dbReference type="PIRSR" id="PIRSR000429-1"/>
    </source>
</evidence>
<dbReference type="STRING" id="1263082.A0A068RQB6"/>
<evidence type="ECO:0000256" key="4">
    <source>
        <dbReference type="ARBA" id="ARBA00012705"/>
    </source>
</evidence>
<comment type="caution">
    <text evidence="15">The sequence shown here is derived from an EMBL/GenBank/DDBJ whole genome shotgun (WGS) entry which is preliminary data.</text>
</comment>
<feature type="domain" description="Thiolase N-terminal" evidence="13">
    <location>
        <begin position="26"/>
        <end position="281"/>
    </location>
</feature>
<dbReference type="GO" id="GO:0005739">
    <property type="term" value="C:mitochondrion"/>
    <property type="evidence" value="ECO:0007669"/>
    <property type="project" value="UniProtKB-SubCell"/>
</dbReference>
<dbReference type="EC" id="2.3.1.9" evidence="4"/>
<evidence type="ECO:0000256" key="2">
    <source>
        <dbReference type="ARBA" id="ARBA00010982"/>
    </source>
</evidence>
<dbReference type="PANTHER" id="PTHR18919">
    <property type="entry name" value="ACETYL-COA C-ACYLTRANSFERASE"/>
    <property type="match status" value="1"/>
</dbReference>
<dbReference type="InterPro" id="IPR020617">
    <property type="entry name" value="Thiolase_C"/>
</dbReference>
<evidence type="ECO:0000256" key="3">
    <source>
        <dbReference type="ARBA" id="ARBA00011881"/>
    </source>
</evidence>
<evidence type="ECO:0000256" key="9">
    <source>
        <dbReference type="ARBA" id="ARBA00023128"/>
    </source>
</evidence>
<evidence type="ECO:0000313" key="15">
    <source>
        <dbReference type="EMBL" id="CDH51900.1"/>
    </source>
</evidence>
<comment type="subunit">
    <text evidence="3">Homotetramer.</text>
</comment>
<dbReference type="EMBL" id="CBTN010000011">
    <property type="protein sequence ID" value="CDH51900.1"/>
    <property type="molecule type" value="Genomic_DNA"/>
</dbReference>
<feature type="domain" description="Thiolase C-terminal" evidence="14">
    <location>
        <begin position="290"/>
        <end position="409"/>
    </location>
</feature>
<sequence>MFSRQAARPARLFVARNYATKSPNDVVIASAVRTPVGCFNGSLKSLSAPNLGAIAARGAIERAGLKPEQIEEAYIGNVLQGNLGQAPARQVVLEAGCPESTEATTINKVCSSGMKAVMMAAQSIKLGDRDIMLAGGMESMSNAPYYSKRNLLFGHQQLSDAIIKDGLWDVYNQIHMVIIILTSSGYSWCSLIREEQDAHALESYRRAAKAWENGVFDNEIVPVSIKSKKGEVIVKEDEEYKNVKYEKIPTLRPVFQKDGTVTAANASTINDGASALVLMSRQKAEELGVKPLARILAYADAATAPIDFTIAPSMALPIALKKAGVDIKDISLFELNEAFSVVAKANEKILGLDPAKVNVAGGAVALGHPIGSSGSRIIVTLTHLLKSGELGAAGVCNGGGAASAIVIQRE</sequence>
<keyword evidence="6" id="KW-0479">Metal-binding</keyword>
<keyword evidence="10 12" id="KW-0012">Acyltransferase</keyword>
<dbReference type="PROSITE" id="PS00098">
    <property type="entry name" value="THIOLASE_1"/>
    <property type="match status" value="1"/>
</dbReference>
<feature type="active site" description="Proton acceptor" evidence="11">
    <location>
        <position position="396"/>
    </location>
</feature>
<dbReference type="AlphaFoldDB" id="A0A068RQB6"/>
<dbReference type="CDD" id="cd00751">
    <property type="entry name" value="thiolase"/>
    <property type="match status" value="1"/>
</dbReference>
<dbReference type="VEuPathDB" id="FungiDB:LCOR_03447.1"/>
<evidence type="ECO:0000256" key="10">
    <source>
        <dbReference type="ARBA" id="ARBA00023315"/>
    </source>
</evidence>
<dbReference type="InterPro" id="IPR020610">
    <property type="entry name" value="Thiolase_AS"/>
</dbReference>
<evidence type="ECO:0000256" key="6">
    <source>
        <dbReference type="ARBA" id="ARBA00022723"/>
    </source>
</evidence>
<keyword evidence="9" id="KW-0496">Mitochondrion</keyword>
<dbReference type="GO" id="GO:0006635">
    <property type="term" value="P:fatty acid beta-oxidation"/>
    <property type="evidence" value="ECO:0007669"/>
    <property type="project" value="TreeGrafter"/>
</dbReference>
<dbReference type="InterPro" id="IPR020613">
    <property type="entry name" value="Thiolase_CS"/>
</dbReference>
<evidence type="ECO:0000256" key="8">
    <source>
        <dbReference type="ARBA" id="ARBA00022958"/>
    </source>
</evidence>
<name>A0A068RQB6_9FUNG</name>
<dbReference type="OrthoDB" id="5404651at2759"/>
<dbReference type="PROSITE" id="PS00099">
    <property type="entry name" value="THIOLASE_3"/>
    <property type="match status" value="1"/>
</dbReference>
<keyword evidence="5 12" id="KW-0808">Transferase</keyword>
<dbReference type="InterPro" id="IPR016039">
    <property type="entry name" value="Thiolase-like"/>
</dbReference>
<dbReference type="NCBIfam" id="TIGR01930">
    <property type="entry name" value="AcCoA-C-Actrans"/>
    <property type="match status" value="1"/>
</dbReference>
<evidence type="ECO:0000259" key="14">
    <source>
        <dbReference type="Pfam" id="PF02803"/>
    </source>
</evidence>
<dbReference type="Pfam" id="PF02803">
    <property type="entry name" value="Thiolase_C"/>
    <property type="match status" value="1"/>
</dbReference>
<evidence type="ECO:0000313" key="16">
    <source>
        <dbReference type="Proteomes" id="UP000027586"/>
    </source>
</evidence>
<keyword evidence="16" id="KW-1185">Reference proteome</keyword>
<dbReference type="InterPro" id="IPR020615">
    <property type="entry name" value="Thiolase_acyl_enz_int_AS"/>
</dbReference>
<evidence type="ECO:0000256" key="1">
    <source>
        <dbReference type="ARBA" id="ARBA00004173"/>
    </source>
</evidence>
<evidence type="ECO:0000256" key="5">
    <source>
        <dbReference type="ARBA" id="ARBA00022679"/>
    </source>
</evidence>
<dbReference type="GO" id="GO:0046872">
    <property type="term" value="F:metal ion binding"/>
    <property type="evidence" value="ECO:0007669"/>
    <property type="project" value="UniProtKB-KW"/>
</dbReference>
<evidence type="ECO:0000256" key="7">
    <source>
        <dbReference type="ARBA" id="ARBA00022946"/>
    </source>
</evidence>
<feature type="active site" description="Proton acceptor" evidence="11">
    <location>
        <position position="368"/>
    </location>
</feature>
<dbReference type="GO" id="GO:0003985">
    <property type="term" value="F:acetyl-CoA C-acetyltransferase activity"/>
    <property type="evidence" value="ECO:0007669"/>
    <property type="project" value="UniProtKB-EC"/>
</dbReference>
<reference evidence="15" key="1">
    <citation type="submission" date="2013-08" db="EMBL/GenBank/DDBJ databases">
        <title>Gene expansion shapes genome architecture in the human pathogen Lichtheimia corymbifera: an evolutionary genomics analysis in the ancient terrestrial Mucorales (Mucoromycotina).</title>
        <authorList>
            <person name="Schwartze V.U."/>
            <person name="Winter S."/>
            <person name="Shelest E."/>
            <person name="Marcet-Houben M."/>
            <person name="Horn F."/>
            <person name="Wehner S."/>
            <person name="Hoffmann K."/>
            <person name="Riege K."/>
            <person name="Sammeth M."/>
            <person name="Nowrousian M."/>
            <person name="Valiante V."/>
            <person name="Linde J."/>
            <person name="Jacobsen I.D."/>
            <person name="Marz M."/>
            <person name="Brakhage A.A."/>
            <person name="Gabaldon T."/>
            <person name="Bocker S."/>
            <person name="Voigt K."/>
        </authorList>
    </citation>
    <scope>NUCLEOTIDE SEQUENCE [LARGE SCALE GENOMIC DNA]</scope>
    <source>
        <strain evidence="15">FSU 9682</strain>
    </source>
</reference>
<evidence type="ECO:0000259" key="13">
    <source>
        <dbReference type="Pfam" id="PF00108"/>
    </source>
</evidence>
<dbReference type="Pfam" id="PF00108">
    <property type="entry name" value="Thiolase_N"/>
    <property type="match status" value="1"/>
</dbReference>
<dbReference type="SUPFAM" id="SSF53901">
    <property type="entry name" value="Thiolase-like"/>
    <property type="match status" value="2"/>
</dbReference>
<keyword evidence="8" id="KW-0630">Potassium</keyword>
<dbReference type="InterPro" id="IPR020616">
    <property type="entry name" value="Thiolase_N"/>
</dbReference>
<dbReference type="FunFam" id="3.40.47.10:FF:000007">
    <property type="entry name" value="acetyl-CoA acetyltransferase, mitochondrial"/>
    <property type="match status" value="1"/>
</dbReference>
<comment type="similarity">
    <text evidence="2 12">Belongs to the thiolase-like superfamily. Thiolase family.</text>
</comment>
<evidence type="ECO:0000256" key="12">
    <source>
        <dbReference type="RuleBase" id="RU003557"/>
    </source>
</evidence>
<dbReference type="Proteomes" id="UP000027586">
    <property type="component" value="Unassembled WGS sequence"/>
</dbReference>
<dbReference type="PIRSF" id="PIRSF000429">
    <property type="entry name" value="Ac-CoA_Ac_transf"/>
    <property type="match status" value="1"/>
</dbReference>
<dbReference type="PANTHER" id="PTHR18919:SF156">
    <property type="entry name" value="ACETYL-COA ACETYLTRANSFERASE, MITOCHONDRIAL"/>
    <property type="match status" value="1"/>
</dbReference>
<dbReference type="InterPro" id="IPR002155">
    <property type="entry name" value="Thiolase"/>
</dbReference>
<gene>
    <name evidence="15" type="ORF">LCOR_03447.1</name>
</gene>
<feature type="active site" description="Acyl-thioester intermediate" evidence="11">
    <location>
        <position position="110"/>
    </location>
</feature>
<comment type="subcellular location">
    <subcellularLocation>
        <location evidence="1">Mitochondrion</location>
    </subcellularLocation>
</comment>
<protein>
    <recommendedName>
        <fullName evidence="4">acetyl-CoA C-acetyltransferase</fullName>
        <ecNumber evidence="4">2.3.1.9</ecNumber>
    </recommendedName>
</protein>
<dbReference type="PROSITE" id="PS00737">
    <property type="entry name" value="THIOLASE_2"/>
    <property type="match status" value="1"/>
</dbReference>
<organism evidence="15 16">
    <name type="scientific">Lichtheimia corymbifera JMRC:FSU:9682</name>
    <dbReference type="NCBI Taxonomy" id="1263082"/>
    <lineage>
        <taxon>Eukaryota</taxon>
        <taxon>Fungi</taxon>
        <taxon>Fungi incertae sedis</taxon>
        <taxon>Mucoromycota</taxon>
        <taxon>Mucoromycotina</taxon>
        <taxon>Mucoromycetes</taxon>
        <taxon>Mucorales</taxon>
        <taxon>Lichtheimiaceae</taxon>
        <taxon>Lichtheimia</taxon>
    </lineage>
</organism>